<feature type="compositionally biased region" description="Low complexity" evidence="14">
    <location>
        <begin position="313"/>
        <end position="326"/>
    </location>
</feature>
<proteinExistence type="predicted"/>
<dbReference type="Gene3D" id="3.30.70.330">
    <property type="match status" value="1"/>
</dbReference>
<dbReference type="GO" id="GO:0016787">
    <property type="term" value="F:hydrolase activity"/>
    <property type="evidence" value="ECO:0007669"/>
    <property type="project" value="UniProtKB-KW"/>
</dbReference>
<dbReference type="AlphaFoldDB" id="A0A0F4ZIC5"/>
<evidence type="ECO:0000256" key="14">
    <source>
        <dbReference type="SAM" id="MobiDB-lite"/>
    </source>
</evidence>
<evidence type="ECO:0000256" key="4">
    <source>
        <dbReference type="ARBA" id="ARBA00022553"/>
    </source>
</evidence>
<keyword evidence="9 13" id="KW-0694">RNA-binding</keyword>
<evidence type="ECO:0000256" key="7">
    <source>
        <dbReference type="ARBA" id="ARBA00022806"/>
    </source>
</evidence>
<keyword evidence="18" id="KW-1185">Reference proteome</keyword>
<dbReference type="Proteomes" id="UP000033483">
    <property type="component" value="Unassembled WGS sequence"/>
</dbReference>
<dbReference type="InterPro" id="IPR001374">
    <property type="entry name" value="R3H_dom"/>
</dbReference>
<dbReference type="InterPro" id="IPR012677">
    <property type="entry name" value="Nucleotide-bd_a/b_plait_sf"/>
</dbReference>
<evidence type="ECO:0000256" key="5">
    <source>
        <dbReference type="ARBA" id="ARBA00022741"/>
    </source>
</evidence>
<feature type="region of interest" description="Disordered" evidence="14">
    <location>
        <begin position="276"/>
        <end position="334"/>
    </location>
</feature>
<protein>
    <recommendedName>
        <fullName evidence="19">RRM domain-containing protein</fullName>
    </recommendedName>
</protein>
<dbReference type="EMBL" id="LAEV01000657">
    <property type="protein sequence ID" value="KKA29871.1"/>
    <property type="molecule type" value="Genomic_DNA"/>
</dbReference>
<organism evidence="17 18">
    <name type="scientific">Thielaviopsis punctulata</name>
    <dbReference type="NCBI Taxonomy" id="72032"/>
    <lineage>
        <taxon>Eukaryota</taxon>
        <taxon>Fungi</taxon>
        <taxon>Dikarya</taxon>
        <taxon>Ascomycota</taxon>
        <taxon>Pezizomycotina</taxon>
        <taxon>Sordariomycetes</taxon>
        <taxon>Hypocreomycetidae</taxon>
        <taxon>Microascales</taxon>
        <taxon>Ceratocystidaceae</taxon>
        <taxon>Thielaviopsis</taxon>
    </lineage>
</organism>
<comment type="function">
    <text evidence="11">Regulates global gene expression after oxidative stress. Interacts and stabilizes mRNAs and may regulate their transition between different cytoplasmic components after oxidative stress.</text>
</comment>
<evidence type="ECO:0000256" key="12">
    <source>
        <dbReference type="ARBA" id="ARBA00062407"/>
    </source>
</evidence>
<evidence type="ECO:0000256" key="6">
    <source>
        <dbReference type="ARBA" id="ARBA00022801"/>
    </source>
</evidence>
<comment type="caution">
    <text evidence="17">The sequence shown here is derived from an EMBL/GenBank/DDBJ whole genome shotgun (WGS) entry which is preliminary data.</text>
</comment>
<feature type="region of interest" description="Disordered" evidence="14">
    <location>
        <begin position="554"/>
        <end position="626"/>
    </location>
</feature>
<dbReference type="Pfam" id="PF00076">
    <property type="entry name" value="RRM_1"/>
    <property type="match status" value="1"/>
</dbReference>
<evidence type="ECO:0000313" key="17">
    <source>
        <dbReference type="EMBL" id="KKA29871.1"/>
    </source>
</evidence>
<evidence type="ECO:0000256" key="3">
    <source>
        <dbReference type="ARBA" id="ARBA00022490"/>
    </source>
</evidence>
<feature type="compositionally biased region" description="Polar residues" evidence="14">
    <location>
        <begin position="593"/>
        <end position="607"/>
    </location>
</feature>
<keyword evidence="10" id="KW-0539">Nucleus</keyword>
<dbReference type="SMART" id="SM00360">
    <property type="entry name" value="RRM"/>
    <property type="match status" value="1"/>
</dbReference>
<evidence type="ECO:0000313" key="18">
    <source>
        <dbReference type="Proteomes" id="UP000033483"/>
    </source>
</evidence>
<keyword evidence="3" id="KW-0963">Cytoplasm</keyword>
<evidence type="ECO:0000256" key="8">
    <source>
        <dbReference type="ARBA" id="ARBA00022840"/>
    </source>
</evidence>
<feature type="compositionally biased region" description="Polar residues" evidence="14">
    <location>
        <begin position="302"/>
        <end position="312"/>
    </location>
</feature>
<dbReference type="GO" id="GO:0003729">
    <property type="term" value="F:mRNA binding"/>
    <property type="evidence" value="ECO:0007669"/>
    <property type="project" value="TreeGrafter"/>
</dbReference>
<keyword evidence="7" id="KW-0347">Helicase</keyword>
<evidence type="ECO:0000256" key="9">
    <source>
        <dbReference type="ARBA" id="ARBA00022884"/>
    </source>
</evidence>
<feature type="region of interest" description="Disordered" evidence="14">
    <location>
        <begin position="396"/>
        <end position="416"/>
    </location>
</feature>
<dbReference type="InterPro" id="IPR050374">
    <property type="entry name" value="RRT5_SRSF_SR"/>
</dbReference>
<dbReference type="InterPro" id="IPR000504">
    <property type="entry name" value="RRM_dom"/>
</dbReference>
<evidence type="ECO:0000256" key="1">
    <source>
        <dbReference type="ARBA" id="ARBA00004123"/>
    </source>
</evidence>
<dbReference type="SUPFAM" id="SSF54928">
    <property type="entry name" value="RNA-binding domain, RBD"/>
    <property type="match status" value="1"/>
</dbReference>
<dbReference type="InterPro" id="IPR035979">
    <property type="entry name" value="RBD_domain_sf"/>
</dbReference>
<dbReference type="InterPro" id="IPR034186">
    <property type="entry name" value="PIN4-like_RRM"/>
</dbReference>
<dbReference type="FunFam" id="3.30.70.330:FF:000183">
    <property type="entry name" value="R3H domain containing protein"/>
    <property type="match status" value="1"/>
</dbReference>
<dbReference type="GO" id="GO:0005737">
    <property type="term" value="C:cytoplasm"/>
    <property type="evidence" value="ECO:0007669"/>
    <property type="project" value="UniProtKB-SubCell"/>
</dbReference>
<keyword evidence="8" id="KW-0067">ATP-binding</keyword>
<sequence>MSTQPPPHDIYVDYHSQLPPPSRSPNSSRPSPSQYAAPGFTSATMTLPRHTQRPYETLGSAALYGDQLSNGYRTMDHLAGSNSVSPASSNMAYGFDNANANSWAYNGNVATINGALNGASRQRSVGRRSALPMGWSDAGASMPMHNTPQTAFTPNGMNSSHLPAGLLMDQNMAASPDMRAPPPPSESDQLIPTAIVIKNIPFAVRKEQLAQIMVEMNLPQPYAFNYHFDNGVFRGLAFANFQNPEDTRAVIERMNGLDVSGRKLRVEYKKMLPEAERERIEREKRERRGQLEEQHRAPMLHQQPSLQSLNAASTTTTTRTTSNTSTIPNVDLNDPNTLNFYMELTLFKRDDSREILVFPLNISPEERRQIHSIAHFIGLEHQSVGDSEHRQLHVYKKRHSPSPPGPVAPSSSLDAHRRGLSRAATFDFATDQNRGANNYQHALHRPGPTIEYPAAAESTGLPNNLRAAKSFADLRSMSPSPSANSASGYLNTGLNAFATTNAGLSRLSDFNGGSPSLSPSPTLHLNPGASSTDPTMGLASGFGSLSLGYDSLSQARTTPGAIGSQRPSQRPSTEGSVTGSRNAPDRQPRNPEWNDQQTGFAGRNRTSGHMPRGSGTPLFSLSPPLT</sequence>
<feature type="compositionally biased region" description="Basic and acidic residues" evidence="14">
    <location>
        <begin position="276"/>
        <end position="296"/>
    </location>
</feature>
<feature type="compositionally biased region" description="Low complexity" evidence="14">
    <location>
        <begin position="24"/>
        <end position="33"/>
    </location>
</feature>
<feature type="region of interest" description="Disordered" evidence="14">
    <location>
        <begin position="1"/>
        <end position="40"/>
    </location>
</feature>
<evidence type="ECO:0008006" key="19">
    <source>
        <dbReference type="Google" id="ProtNLM"/>
    </source>
</evidence>
<evidence type="ECO:0000259" key="15">
    <source>
        <dbReference type="PROSITE" id="PS50102"/>
    </source>
</evidence>
<keyword evidence="4" id="KW-0597">Phosphoprotein</keyword>
<evidence type="ECO:0000256" key="2">
    <source>
        <dbReference type="ARBA" id="ARBA00004496"/>
    </source>
</evidence>
<dbReference type="OrthoDB" id="434258at2759"/>
<dbReference type="InterPro" id="IPR036867">
    <property type="entry name" value="R3H_dom_sf"/>
</dbReference>
<dbReference type="PROSITE" id="PS51061">
    <property type="entry name" value="R3H"/>
    <property type="match status" value="1"/>
</dbReference>
<name>A0A0F4ZIC5_9PEZI</name>
<comment type="subcellular location">
    <subcellularLocation>
        <location evidence="2">Cytoplasm</location>
    </subcellularLocation>
    <subcellularLocation>
        <location evidence="1">Nucleus</location>
    </subcellularLocation>
</comment>
<feature type="domain" description="RRM" evidence="15">
    <location>
        <begin position="193"/>
        <end position="271"/>
    </location>
</feature>
<evidence type="ECO:0000256" key="13">
    <source>
        <dbReference type="PROSITE-ProRule" id="PRU00176"/>
    </source>
</evidence>
<feature type="domain" description="R3H" evidence="16">
    <location>
        <begin position="334"/>
        <end position="398"/>
    </location>
</feature>
<evidence type="ECO:0000256" key="11">
    <source>
        <dbReference type="ARBA" id="ARBA00055199"/>
    </source>
</evidence>
<dbReference type="SUPFAM" id="SSF82708">
    <property type="entry name" value="R3H domain"/>
    <property type="match status" value="1"/>
</dbReference>
<keyword evidence="6" id="KW-0378">Hydrolase</keyword>
<feature type="compositionally biased region" description="Low complexity" evidence="14">
    <location>
        <begin position="514"/>
        <end position="527"/>
    </location>
</feature>
<dbReference type="FunFam" id="3.30.1370.50:FF:000002">
    <property type="entry name" value="Immunoglobulin mu DNA-binding protein 2"/>
    <property type="match status" value="1"/>
</dbReference>
<dbReference type="PANTHER" id="PTHR23003">
    <property type="entry name" value="RNA RECOGNITION MOTIF RRM DOMAIN CONTAINING PROTEIN"/>
    <property type="match status" value="1"/>
</dbReference>
<dbReference type="PROSITE" id="PS50102">
    <property type="entry name" value="RRM"/>
    <property type="match status" value="1"/>
</dbReference>
<keyword evidence="5" id="KW-0547">Nucleotide-binding</keyword>
<accession>A0A0F4ZIC5</accession>
<dbReference type="Pfam" id="PF01424">
    <property type="entry name" value="R3H"/>
    <property type="match status" value="1"/>
</dbReference>
<reference evidence="17 18" key="1">
    <citation type="submission" date="2015-03" db="EMBL/GenBank/DDBJ databases">
        <authorList>
            <person name="Radwan O."/>
            <person name="Al-Naeli F.A."/>
            <person name="Rendon G.A."/>
            <person name="Fields C."/>
        </authorList>
    </citation>
    <scope>NUCLEOTIDE SEQUENCE [LARGE SCALE GENOMIC DNA]</scope>
    <source>
        <strain evidence="17">CR-DP1</strain>
    </source>
</reference>
<dbReference type="GO" id="GO:0003677">
    <property type="term" value="F:DNA binding"/>
    <property type="evidence" value="ECO:0007669"/>
    <property type="project" value="UniProtKB-ARBA"/>
</dbReference>
<dbReference type="PANTHER" id="PTHR23003:SF17">
    <property type="entry name" value="RNA-BINDING PROTEIN PIN4"/>
    <property type="match status" value="1"/>
</dbReference>
<dbReference type="Gene3D" id="3.30.1370.50">
    <property type="entry name" value="R3H-like domain"/>
    <property type="match status" value="1"/>
</dbReference>
<dbReference type="GO" id="GO:0071014">
    <property type="term" value="C:post-mRNA release spliceosomal complex"/>
    <property type="evidence" value="ECO:0007669"/>
    <property type="project" value="UniProtKB-ARBA"/>
</dbReference>
<feature type="region of interest" description="Disordered" evidence="14">
    <location>
        <begin position="510"/>
        <end position="537"/>
    </location>
</feature>
<comment type="subunit">
    <text evidence="12">Interacts with csx1.</text>
</comment>
<evidence type="ECO:0000256" key="10">
    <source>
        <dbReference type="ARBA" id="ARBA00023242"/>
    </source>
</evidence>
<dbReference type="GO" id="GO:0004386">
    <property type="term" value="F:helicase activity"/>
    <property type="evidence" value="ECO:0007669"/>
    <property type="project" value="UniProtKB-KW"/>
</dbReference>
<dbReference type="GO" id="GO:0005524">
    <property type="term" value="F:ATP binding"/>
    <property type="evidence" value="ECO:0007669"/>
    <property type="project" value="UniProtKB-KW"/>
</dbReference>
<dbReference type="CDD" id="cd12253">
    <property type="entry name" value="RRM_PIN4_like"/>
    <property type="match status" value="1"/>
</dbReference>
<evidence type="ECO:0000259" key="16">
    <source>
        <dbReference type="PROSITE" id="PS51061"/>
    </source>
</evidence>
<feature type="compositionally biased region" description="Polar residues" evidence="14">
    <location>
        <begin position="565"/>
        <end position="581"/>
    </location>
</feature>
<gene>
    <name evidence="17" type="ORF">TD95_004980</name>
</gene>